<dbReference type="InterPro" id="IPR014044">
    <property type="entry name" value="CAP_dom"/>
</dbReference>
<dbReference type="VEuPathDB" id="VectorBase:LDEU013877"/>
<dbReference type="Gene3D" id="3.40.33.10">
    <property type="entry name" value="CAP"/>
    <property type="match status" value="1"/>
</dbReference>
<feature type="domain" description="SCP" evidence="1">
    <location>
        <begin position="1"/>
        <end position="87"/>
    </location>
</feature>
<organism evidence="2 3">
    <name type="scientific">Leptotrombidium deliense</name>
    <dbReference type="NCBI Taxonomy" id="299467"/>
    <lineage>
        <taxon>Eukaryota</taxon>
        <taxon>Metazoa</taxon>
        <taxon>Ecdysozoa</taxon>
        <taxon>Arthropoda</taxon>
        <taxon>Chelicerata</taxon>
        <taxon>Arachnida</taxon>
        <taxon>Acari</taxon>
        <taxon>Acariformes</taxon>
        <taxon>Trombidiformes</taxon>
        <taxon>Prostigmata</taxon>
        <taxon>Anystina</taxon>
        <taxon>Parasitengona</taxon>
        <taxon>Trombiculoidea</taxon>
        <taxon>Trombiculidae</taxon>
        <taxon>Leptotrombidium</taxon>
    </lineage>
</organism>
<feature type="non-terminal residue" evidence="2">
    <location>
        <position position="1"/>
    </location>
</feature>
<evidence type="ECO:0000313" key="2">
    <source>
        <dbReference type="EMBL" id="RWS18163.1"/>
    </source>
</evidence>
<dbReference type="PRINTS" id="PR00837">
    <property type="entry name" value="V5TPXLIKE"/>
</dbReference>
<dbReference type="EMBL" id="NCKV01044976">
    <property type="protein sequence ID" value="RWS18163.1"/>
    <property type="molecule type" value="Genomic_DNA"/>
</dbReference>
<comment type="caution">
    <text evidence="2">The sequence shown here is derived from an EMBL/GenBank/DDBJ whole genome shotgun (WGS) entry which is preliminary data.</text>
</comment>
<dbReference type="SMART" id="SM00198">
    <property type="entry name" value="SCP"/>
    <property type="match status" value="1"/>
</dbReference>
<accession>A0A443RSB0</accession>
<gene>
    <name evidence="2" type="ORF">B4U80_10738</name>
</gene>
<evidence type="ECO:0000259" key="1">
    <source>
        <dbReference type="SMART" id="SM00198"/>
    </source>
</evidence>
<dbReference type="Proteomes" id="UP000288716">
    <property type="component" value="Unassembled WGS sequence"/>
</dbReference>
<name>A0A443RSB0_9ACAR</name>
<reference evidence="2 3" key="1">
    <citation type="journal article" date="2018" name="Gigascience">
        <title>Genomes of trombidid mites reveal novel predicted allergens and laterally-transferred genes associated with secondary metabolism.</title>
        <authorList>
            <person name="Dong X."/>
            <person name="Chaisiri K."/>
            <person name="Xia D."/>
            <person name="Armstrong S.D."/>
            <person name="Fang Y."/>
            <person name="Donnelly M.J."/>
            <person name="Kadowaki T."/>
            <person name="McGarry J.W."/>
            <person name="Darby A.C."/>
            <person name="Makepeace B.L."/>
        </authorList>
    </citation>
    <scope>NUCLEOTIDE SEQUENCE [LARGE SCALE GENOMIC DNA]</scope>
    <source>
        <strain evidence="2">UoL-UT</strain>
    </source>
</reference>
<dbReference type="PANTHER" id="PTHR10334">
    <property type="entry name" value="CYSTEINE-RICH SECRETORY PROTEIN-RELATED"/>
    <property type="match status" value="1"/>
</dbReference>
<dbReference type="STRING" id="299467.A0A443RSB0"/>
<dbReference type="Pfam" id="PF00188">
    <property type="entry name" value="CAP"/>
    <property type="match status" value="1"/>
</dbReference>
<protein>
    <recommendedName>
        <fullName evidence="1">SCP domain-containing protein</fullName>
    </recommendedName>
</protein>
<dbReference type="InterPro" id="IPR035940">
    <property type="entry name" value="CAP_sf"/>
</dbReference>
<keyword evidence="3" id="KW-1185">Reference proteome</keyword>
<dbReference type="OrthoDB" id="6433391at2759"/>
<dbReference type="SUPFAM" id="SSF55797">
    <property type="entry name" value="PR-1-like"/>
    <property type="match status" value="1"/>
</dbReference>
<proteinExistence type="predicted"/>
<evidence type="ECO:0000313" key="3">
    <source>
        <dbReference type="Proteomes" id="UP000288716"/>
    </source>
</evidence>
<dbReference type="AlphaFoldDB" id="A0A443RSB0"/>
<dbReference type="InterPro" id="IPR001283">
    <property type="entry name" value="CRISP-related"/>
</dbReference>
<sequence length="93" mass="10570">FDHSGNYGSGFGENLAGGNLNCARDVDLWYSEIRQYDPRNAIISPSTAHFTQLMWQSSTRLGCAIANHCRYKYVTVCSYYPPGNNFIRFYSNV</sequence>